<feature type="domain" description="GGDEF" evidence="3">
    <location>
        <begin position="141"/>
        <end position="274"/>
    </location>
</feature>
<dbReference type="CDD" id="cd01948">
    <property type="entry name" value="EAL"/>
    <property type="match status" value="1"/>
</dbReference>
<dbReference type="SMART" id="SM00267">
    <property type="entry name" value="GGDEF"/>
    <property type="match status" value="1"/>
</dbReference>
<keyword evidence="1" id="KW-0472">Membrane</keyword>
<evidence type="ECO:0000259" key="2">
    <source>
        <dbReference type="PROSITE" id="PS50883"/>
    </source>
</evidence>
<dbReference type="Gene3D" id="3.30.70.270">
    <property type="match status" value="1"/>
</dbReference>
<comment type="caution">
    <text evidence="4">The sequence shown here is derived from an EMBL/GenBank/DDBJ whole genome shotgun (WGS) entry which is preliminary data.</text>
</comment>
<dbReference type="SUPFAM" id="SSF55073">
    <property type="entry name" value="Nucleotide cyclase"/>
    <property type="match status" value="1"/>
</dbReference>
<dbReference type="PROSITE" id="PS50883">
    <property type="entry name" value="EAL"/>
    <property type="match status" value="1"/>
</dbReference>
<name>A0A099KZP1_COLPS</name>
<accession>A0A099KZP1</accession>
<dbReference type="Pfam" id="PF00990">
    <property type="entry name" value="GGDEF"/>
    <property type="match status" value="1"/>
</dbReference>
<protein>
    <submittedName>
        <fullName evidence="4">Diguanylate cyclase/phosphodiesterase</fullName>
    </submittedName>
</protein>
<dbReference type="SUPFAM" id="SSF141868">
    <property type="entry name" value="EAL domain-like"/>
    <property type="match status" value="1"/>
</dbReference>
<dbReference type="InterPro" id="IPR052155">
    <property type="entry name" value="Biofilm_reg_signaling"/>
</dbReference>
<dbReference type="InterPro" id="IPR035919">
    <property type="entry name" value="EAL_sf"/>
</dbReference>
<dbReference type="OrthoDB" id="9814202at2"/>
<organism evidence="4 5">
    <name type="scientific">Colwellia psychrerythraea</name>
    <name type="common">Vibrio psychroerythus</name>
    <dbReference type="NCBI Taxonomy" id="28229"/>
    <lineage>
        <taxon>Bacteria</taxon>
        <taxon>Pseudomonadati</taxon>
        <taxon>Pseudomonadota</taxon>
        <taxon>Gammaproteobacteria</taxon>
        <taxon>Alteromonadales</taxon>
        <taxon>Colwelliaceae</taxon>
        <taxon>Colwellia</taxon>
    </lineage>
</organism>
<feature type="transmembrane region" description="Helical" evidence="1">
    <location>
        <begin position="23"/>
        <end position="46"/>
    </location>
</feature>
<dbReference type="Pfam" id="PF00563">
    <property type="entry name" value="EAL"/>
    <property type="match status" value="1"/>
</dbReference>
<keyword evidence="1" id="KW-1133">Transmembrane helix</keyword>
<dbReference type="InterPro" id="IPR029787">
    <property type="entry name" value="Nucleotide_cyclase"/>
</dbReference>
<feature type="domain" description="EAL" evidence="2">
    <location>
        <begin position="283"/>
        <end position="537"/>
    </location>
</feature>
<dbReference type="SMART" id="SM00052">
    <property type="entry name" value="EAL"/>
    <property type="match status" value="1"/>
</dbReference>
<gene>
    <name evidence="4" type="ORF">ND2E_1422</name>
</gene>
<dbReference type="NCBIfam" id="TIGR00254">
    <property type="entry name" value="GGDEF"/>
    <property type="match status" value="1"/>
</dbReference>
<dbReference type="PANTHER" id="PTHR44757:SF2">
    <property type="entry name" value="BIOFILM ARCHITECTURE MAINTENANCE PROTEIN MBAA"/>
    <property type="match status" value="1"/>
</dbReference>
<dbReference type="RefSeq" id="WP_033092167.1">
    <property type="nucleotide sequence ID" value="NZ_JQED01000003.1"/>
</dbReference>
<dbReference type="AlphaFoldDB" id="A0A099KZP1"/>
<proteinExistence type="predicted"/>
<dbReference type="EMBL" id="JQED01000003">
    <property type="protein sequence ID" value="KGJ95640.1"/>
    <property type="molecule type" value="Genomic_DNA"/>
</dbReference>
<evidence type="ECO:0000256" key="1">
    <source>
        <dbReference type="SAM" id="Phobius"/>
    </source>
</evidence>
<dbReference type="InterPro" id="IPR001633">
    <property type="entry name" value="EAL_dom"/>
</dbReference>
<evidence type="ECO:0000313" key="4">
    <source>
        <dbReference type="EMBL" id="KGJ95640.1"/>
    </source>
</evidence>
<feature type="transmembrane region" description="Helical" evidence="1">
    <location>
        <begin position="66"/>
        <end position="89"/>
    </location>
</feature>
<dbReference type="CDD" id="cd01949">
    <property type="entry name" value="GGDEF"/>
    <property type="match status" value="1"/>
</dbReference>
<evidence type="ECO:0000313" key="5">
    <source>
        <dbReference type="Proteomes" id="UP000029843"/>
    </source>
</evidence>
<reference evidence="4 5" key="1">
    <citation type="submission" date="2014-08" db="EMBL/GenBank/DDBJ databases">
        <title>Genomic and Phenotypic Diversity of Colwellia psychrerythraea strains from Disparate Marine Basins.</title>
        <authorList>
            <person name="Techtmann S.M."/>
            <person name="Stelling S.C."/>
            <person name="Utturkar S.M."/>
            <person name="Alshibli N."/>
            <person name="Harris A."/>
            <person name="Brown S.D."/>
            <person name="Hazen T.C."/>
        </authorList>
    </citation>
    <scope>NUCLEOTIDE SEQUENCE [LARGE SCALE GENOMIC DNA]</scope>
    <source>
        <strain evidence="4 5">ND2E</strain>
    </source>
</reference>
<sequence>MATHKVNKAITRRSVRGPKKEGFFNRFSMVFESLVIVLITAVLMWSAQFVDVTALVQKLSSGQHSWQLGDVVTIFGIAVFGFVVILIRYSVYLRRKIRQQFVAEEDIKRQAFFDTLTNLPNKELCHNRLEHALSRAARNNTSIAVLYIGIDNFQTVNAQQGQEGGDKLLLQISKRLSSQLRSGDTLARISGVDFIILLEAVYPSDNINLFADKVLSKLTKCYRIAMQEVYITGNVGVAVYPNDGEYGKELIKHANTAMCFAKEQGRNRLAFFSKELHEQMNIKKKIAEQLRGAIKRDEFVLHFQPIISTHSNEIIAVEALLRWHNELLGDLAPAVFIPIAEDIGMITKIGDWVLAQACMQNKTWQQQGYSSIVMTINMSVMQLGIKNYASTVSASLTESGLAPQYLELEFTENTLMKDAKQSIVKLRELSALGVSIALDDFGTGYSSIKHLAKFKLNKLKIDGSFIKNIPLSNGDIIATRSIIALAKQLKLHITAEGVETVKQSEFMTENHVDSMQGYHFSRPVSAEAFEQLLQSPTWQ</sequence>
<keyword evidence="1" id="KW-0812">Transmembrane</keyword>
<dbReference type="InterPro" id="IPR043128">
    <property type="entry name" value="Rev_trsase/Diguanyl_cyclase"/>
</dbReference>
<dbReference type="Proteomes" id="UP000029843">
    <property type="component" value="Unassembled WGS sequence"/>
</dbReference>
<evidence type="ECO:0000259" key="3">
    <source>
        <dbReference type="PROSITE" id="PS50887"/>
    </source>
</evidence>
<dbReference type="PANTHER" id="PTHR44757">
    <property type="entry name" value="DIGUANYLATE CYCLASE DGCP"/>
    <property type="match status" value="1"/>
</dbReference>
<dbReference type="InterPro" id="IPR000160">
    <property type="entry name" value="GGDEF_dom"/>
</dbReference>
<dbReference type="PATRIC" id="fig|28229.4.peg.426"/>
<dbReference type="Gene3D" id="3.20.20.450">
    <property type="entry name" value="EAL domain"/>
    <property type="match status" value="1"/>
</dbReference>
<dbReference type="PROSITE" id="PS50887">
    <property type="entry name" value="GGDEF"/>
    <property type="match status" value="1"/>
</dbReference>